<dbReference type="InterPro" id="IPR002048">
    <property type="entry name" value="EF_hand_dom"/>
</dbReference>
<sequence length="206" mass="23083">AMGAALELLLAVVCALGWGSVWSMPQQAAVPWRLELEPYVSAPLRIRRQAAFPGTGMPCLTVTFLTEMKGRFAERIDPNDDGKATFNEVRNYLRNFKPTVTDDQVTSFIRRRDLNGNRIIEFIPEYILDIATPDMTAEAAAEWFALEDSDGDGFVTRRELLRIAQQLGMSPDQADGSVSSYYMAMDTNGDDRLSFDGQYHKITVCE</sequence>
<dbReference type="Proteomes" id="UP001519460">
    <property type="component" value="Unassembled WGS sequence"/>
</dbReference>
<dbReference type="AlphaFoldDB" id="A0ABD0K135"/>
<keyword evidence="5" id="KW-1185">Reference proteome</keyword>
<organism evidence="4 5">
    <name type="scientific">Batillaria attramentaria</name>
    <dbReference type="NCBI Taxonomy" id="370345"/>
    <lineage>
        <taxon>Eukaryota</taxon>
        <taxon>Metazoa</taxon>
        <taxon>Spiralia</taxon>
        <taxon>Lophotrochozoa</taxon>
        <taxon>Mollusca</taxon>
        <taxon>Gastropoda</taxon>
        <taxon>Caenogastropoda</taxon>
        <taxon>Sorbeoconcha</taxon>
        <taxon>Cerithioidea</taxon>
        <taxon>Batillariidae</taxon>
        <taxon>Batillaria</taxon>
    </lineage>
</organism>
<protein>
    <recommendedName>
        <fullName evidence="3">EF-hand domain-containing protein</fullName>
    </recommendedName>
</protein>
<dbReference type="EMBL" id="JACVVK020000278">
    <property type="protein sequence ID" value="KAK7480565.1"/>
    <property type="molecule type" value="Genomic_DNA"/>
</dbReference>
<reference evidence="4 5" key="1">
    <citation type="journal article" date="2023" name="Sci. Data">
        <title>Genome assembly of the Korean intertidal mud-creeper Batillaria attramentaria.</title>
        <authorList>
            <person name="Patra A.K."/>
            <person name="Ho P.T."/>
            <person name="Jun S."/>
            <person name="Lee S.J."/>
            <person name="Kim Y."/>
            <person name="Won Y.J."/>
        </authorList>
    </citation>
    <scope>NUCLEOTIDE SEQUENCE [LARGE SCALE GENOMIC DNA]</scope>
    <source>
        <strain evidence="4">Wonlab-2016</strain>
    </source>
</reference>
<dbReference type="InterPro" id="IPR011992">
    <property type="entry name" value="EF-hand-dom_pair"/>
</dbReference>
<name>A0ABD0K135_9CAEN</name>
<accession>A0ABD0K135</accession>
<dbReference type="SUPFAM" id="SSF47473">
    <property type="entry name" value="EF-hand"/>
    <property type="match status" value="1"/>
</dbReference>
<evidence type="ECO:0000256" key="2">
    <source>
        <dbReference type="SAM" id="SignalP"/>
    </source>
</evidence>
<feature type="chain" id="PRO_5044818972" description="EF-hand domain-containing protein" evidence="2">
    <location>
        <begin position="24"/>
        <end position="206"/>
    </location>
</feature>
<evidence type="ECO:0000313" key="4">
    <source>
        <dbReference type="EMBL" id="KAK7480565.1"/>
    </source>
</evidence>
<gene>
    <name evidence="4" type="ORF">BaRGS_00028141</name>
</gene>
<comment type="caution">
    <text evidence="4">The sequence shown here is derived from an EMBL/GenBank/DDBJ whole genome shotgun (WGS) entry which is preliminary data.</text>
</comment>
<feature type="non-terminal residue" evidence="4">
    <location>
        <position position="1"/>
    </location>
</feature>
<dbReference type="Gene3D" id="1.10.238.10">
    <property type="entry name" value="EF-hand"/>
    <property type="match status" value="2"/>
</dbReference>
<feature type="domain" description="EF-hand" evidence="3">
    <location>
        <begin position="135"/>
        <end position="170"/>
    </location>
</feature>
<evidence type="ECO:0000256" key="1">
    <source>
        <dbReference type="ARBA" id="ARBA00022837"/>
    </source>
</evidence>
<dbReference type="PROSITE" id="PS00018">
    <property type="entry name" value="EF_HAND_1"/>
    <property type="match status" value="1"/>
</dbReference>
<evidence type="ECO:0000313" key="5">
    <source>
        <dbReference type="Proteomes" id="UP001519460"/>
    </source>
</evidence>
<proteinExistence type="predicted"/>
<evidence type="ECO:0000259" key="3">
    <source>
        <dbReference type="PROSITE" id="PS50222"/>
    </source>
</evidence>
<feature type="signal peptide" evidence="2">
    <location>
        <begin position="1"/>
        <end position="23"/>
    </location>
</feature>
<keyword evidence="1" id="KW-0106">Calcium</keyword>
<dbReference type="InterPro" id="IPR018247">
    <property type="entry name" value="EF_Hand_1_Ca_BS"/>
</dbReference>
<keyword evidence="2" id="KW-0732">Signal</keyword>
<dbReference type="PROSITE" id="PS50222">
    <property type="entry name" value="EF_HAND_2"/>
    <property type="match status" value="1"/>
</dbReference>